<accession>A0ABP2WE41</accession>
<dbReference type="InterPro" id="IPR006829">
    <property type="entry name" value="LXG_dom"/>
</dbReference>
<sequence length="482" mass="52793">MAIDFYVGEVKSQSAAAKQMANEYIQFCGTLKDSVNAFMNAPLSSKTYDSAKLYFSAVYPSLASGFILACEALVEAHSKFPEEFQSSVDTCDVIEEQIKAEIAQGQALLENMARTMDKEKEPNQRMEQRYMGVQSSIQKNEEKLQNLYDFNASSPSLFADFEAQLANLDAGLAEVEKGAAWNSASGTFELSRMSLSWTKPIGQAWDKRQKKIDAKLKAFEQANQKIGYQFDEAGNLIGVFVNGEFDPKRTKEIQGMIQLEDIKGLRGLGSGFLDQWANNNGKSILNELFGERQVNPHLSGTSGYANGQILADLFSLFQGGAEFVGGTIWMGGGTLGSLLLAPGTGGASVTTIPAINASGLAISGHGIGTFLNAFGSLKDGKYQGNVPKIENMKEFFETEFGSKIKGKVSKTKKNYDGQSVYKVDKKVSEYIRKGDQFYLDGYHMDHLEVFDKQGKIRYVLNLDGSMNAKKTAAAVSQGRRIP</sequence>
<evidence type="ECO:0000259" key="2">
    <source>
        <dbReference type="PROSITE" id="PS51756"/>
    </source>
</evidence>
<protein>
    <recommendedName>
        <fullName evidence="2">LXG domain-containing protein</fullName>
    </recommendedName>
</protein>
<dbReference type="RefSeq" id="WP_016249962.1">
    <property type="nucleotide sequence ID" value="NZ_ASWB01000001.1"/>
</dbReference>
<dbReference type="PANTHER" id="PTHR34976">
    <property type="entry name" value="RIBONUCLEASE YQCG-RELATED"/>
    <property type="match status" value="1"/>
</dbReference>
<evidence type="ECO:0000256" key="1">
    <source>
        <dbReference type="ARBA" id="ARBA00034117"/>
    </source>
</evidence>
<name>A0ABP2WE41_9ENTE</name>
<evidence type="ECO:0000313" key="4">
    <source>
        <dbReference type="Proteomes" id="UP000014157"/>
    </source>
</evidence>
<comment type="caution">
    <text evidence="3">The sequence shown here is derived from an EMBL/GenBank/DDBJ whole genome shotgun (WGS) entry which is preliminary data.</text>
</comment>
<dbReference type="PANTHER" id="PTHR34976:SF1">
    <property type="entry name" value="TOXIN BC_0920"/>
    <property type="match status" value="1"/>
</dbReference>
<dbReference type="PROSITE" id="PS51756">
    <property type="entry name" value="LXG"/>
    <property type="match status" value="1"/>
</dbReference>
<evidence type="ECO:0000313" key="3">
    <source>
        <dbReference type="EMBL" id="EOT73881.1"/>
    </source>
</evidence>
<feature type="domain" description="LXG" evidence="2">
    <location>
        <begin position="1"/>
        <end position="218"/>
    </location>
</feature>
<keyword evidence="4" id="KW-1185">Reference proteome</keyword>
<organism evidence="3 4">
    <name type="scientific">Enterococcus moraviensis ATCC BAA-383</name>
    <dbReference type="NCBI Taxonomy" id="1158609"/>
    <lineage>
        <taxon>Bacteria</taxon>
        <taxon>Bacillati</taxon>
        <taxon>Bacillota</taxon>
        <taxon>Bacilli</taxon>
        <taxon>Lactobacillales</taxon>
        <taxon>Enterococcaceae</taxon>
        <taxon>Enterococcus</taxon>
    </lineage>
</organism>
<gene>
    <name evidence="3" type="ORF">I586_00877</name>
</gene>
<proteinExistence type="inferred from homology"/>
<dbReference type="Proteomes" id="UP000014157">
    <property type="component" value="Unassembled WGS sequence"/>
</dbReference>
<comment type="similarity">
    <text evidence="1">In the N-terminal section; belongs to the LXG family.</text>
</comment>
<reference evidence="3 4" key="1">
    <citation type="submission" date="2013-03" db="EMBL/GenBank/DDBJ databases">
        <title>The Genome Sequence of Enterococcus moraviensis BAA-383 (PacBio/Illumina hybrid assembly).</title>
        <authorList>
            <consortium name="The Broad Institute Genomics Platform"/>
            <consortium name="The Broad Institute Genome Sequencing Center for Infectious Disease"/>
            <person name="Earl A."/>
            <person name="Russ C."/>
            <person name="Gilmore M."/>
            <person name="Surin D."/>
            <person name="Walker B."/>
            <person name="Young S."/>
            <person name="Zeng Q."/>
            <person name="Gargeya S."/>
            <person name="Fitzgerald M."/>
            <person name="Haas B."/>
            <person name="Abouelleil A."/>
            <person name="Allen A.W."/>
            <person name="Alvarado L."/>
            <person name="Arachchi H.M."/>
            <person name="Berlin A.M."/>
            <person name="Chapman S.B."/>
            <person name="Gainer-Dewar J."/>
            <person name="Goldberg J."/>
            <person name="Griggs A."/>
            <person name="Gujja S."/>
            <person name="Hansen M."/>
            <person name="Howarth C."/>
            <person name="Imamovic A."/>
            <person name="Ireland A."/>
            <person name="Larimer J."/>
            <person name="McCowan C."/>
            <person name="Murphy C."/>
            <person name="Pearson M."/>
            <person name="Poon T.W."/>
            <person name="Priest M."/>
            <person name="Roberts A."/>
            <person name="Saif S."/>
            <person name="Shea T."/>
            <person name="Sisk P."/>
            <person name="Sykes S."/>
            <person name="Wortman J."/>
            <person name="Nusbaum C."/>
            <person name="Birren B."/>
        </authorList>
    </citation>
    <scope>NUCLEOTIDE SEQUENCE [LARGE SCALE GENOMIC DNA]</scope>
    <source>
        <strain evidence="3 4">ATCC BAA-383</strain>
    </source>
</reference>
<dbReference type="InterPro" id="IPR051768">
    <property type="entry name" value="Bact_secretion_toxin"/>
</dbReference>
<dbReference type="EMBL" id="ASWB01000001">
    <property type="protein sequence ID" value="EOT73881.1"/>
    <property type="molecule type" value="Genomic_DNA"/>
</dbReference>